<comment type="caution">
    <text evidence="2">The sequence shown here is derived from an EMBL/GenBank/DDBJ whole genome shotgun (WGS) entry which is preliminary data.</text>
</comment>
<feature type="compositionally biased region" description="Basic and acidic residues" evidence="1">
    <location>
        <begin position="12"/>
        <end position="35"/>
    </location>
</feature>
<protein>
    <submittedName>
        <fullName evidence="2">Uncharacterized protein</fullName>
    </submittedName>
</protein>
<feature type="compositionally biased region" description="Acidic residues" evidence="1">
    <location>
        <begin position="85"/>
        <end position="116"/>
    </location>
</feature>
<proteinExistence type="predicted"/>
<feature type="non-terminal residue" evidence="2">
    <location>
        <position position="1"/>
    </location>
</feature>
<keyword evidence="3" id="KW-1185">Reference proteome</keyword>
<evidence type="ECO:0000256" key="1">
    <source>
        <dbReference type="SAM" id="MobiDB-lite"/>
    </source>
</evidence>
<name>A0A448WDU6_9PLAT</name>
<evidence type="ECO:0000313" key="3">
    <source>
        <dbReference type="Proteomes" id="UP000784294"/>
    </source>
</evidence>
<gene>
    <name evidence="2" type="ORF">PXEA_LOCUS2768</name>
</gene>
<reference evidence="2" key="1">
    <citation type="submission" date="2018-11" db="EMBL/GenBank/DDBJ databases">
        <authorList>
            <consortium name="Pathogen Informatics"/>
        </authorList>
    </citation>
    <scope>NUCLEOTIDE SEQUENCE</scope>
</reference>
<dbReference type="Proteomes" id="UP000784294">
    <property type="component" value="Unassembled WGS sequence"/>
</dbReference>
<feature type="region of interest" description="Disordered" evidence="1">
    <location>
        <begin position="83"/>
        <end position="127"/>
    </location>
</feature>
<evidence type="ECO:0000313" key="2">
    <source>
        <dbReference type="EMBL" id="VEL09328.1"/>
    </source>
</evidence>
<sequence>AGNSQDGDGKDDDGGGKKDNGDAEGKDNWEKERKKVTMYDIEKMMKIASLIAMFRTPCCGCPSCCCSSNGRNGNQLLLGQIKEKEEEEKREEAEAEAEVGAEVEVEEEEDEDEEGGVESQGNKAKAA</sequence>
<dbReference type="AlphaFoldDB" id="A0A448WDU6"/>
<organism evidence="2 3">
    <name type="scientific">Protopolystoma xenopodis</name>
    <dbReference type="NCBI Taxonomy" id="117903"/>
    <lineage>
        <taxon>Eukaryota</taxon>
        <taxon>Metazoa</taxon>
        <taxon>Spiralia</taxon>
        <taxon>Lophotrochozoa</taxon>
        <taxon>Platyhelminthes</taxon>
        <taxon>Monogenea</taxon>
        <taxon>Polyopisthocotylea</taxon>
        <taxon>Polystomatidea</taxon>
        <taxon>Polystomatidae</taxon>
        <taxon>Protopolystoma</taxon>
    </lineage>
</organism>
<feature type="region of interest" description="Disordered" evidence="1">
    <location>
        <begin position="1"/>
        <end position="35"/>
    </location>
</feature>
<dbReference type="EMBL" id="CAAALY010006059">
    <property type="protein sequence ID" value="VEL09328.1"/>
    <property type="molecule type" value="Genomic_DNA"/>
</dbReference>
<accession>A0A448WDU6</accession>